<comment type="caution">
    <text evidence="2">The sequence shown here is derived from an EMBL/GenBank/DDBJ whole genome shotgun (WGS) entry which is preliminary data.</text>
</comment>
<dbReference type="PANTHER" id="PTHR35271">
    <property type="entry name" value="ABC TRANSPORTER, SUBSTRATE-BINDING LIPOPROTEIN-RELATED"/>
    <property type="match status" value="1"/>
</dbReference>
<dbReference type="Pfam" id="PF04392">
    <property type="entry name" value="ABC_sub_bind"/>
    <property type="match status" value="1"/>
</dbReference>
<dbReference type="SUPFAM" id="SSF53822">
    <property type="entry name" value="Periplasmic binding protein-like I"/>
    <property type="match status" value="1"/>
</dbReference>
<dbReference type="PATRIC" id="fig|476652.3.peg.4351"/>
<evidence type="ECO:0000256" key="1">
    <source>
        <dbReference type="SAM" id="SignalP"/>
    </source>
</evidence>
<dbReference type="Gene3D" id="3.40.50.2300">
    <property type="match status" value="2"/>
</dbReference>
<sequence length="329" mass="36317">MKFSFFRWRKGILLSFLGLILLTGCSAKSPSPQVTKVGILVADSTRTAKFEGFKQGLAELGYGEGKMSFQVLNAEGNSQKLTVEAKELVRQAPDLLVAAGFAEAEAILHASDEKSKIPVLMIGVTSASDLADEFKAREIPVSGIDNGHVELTGKRLELLQLLFPDRTKILNVYDPGIQASQQALDEVHKILGSKTRYEDIPVSETLGLSRLQNHDFQKNEAILLLPSYTIESNVRKIRDLELQERVPVMGFYDTEVAAGYTAAYGLSYHDSGYQAARLAIRMLKEKKSIPFDMPDSVQLEVNRLAIQRIGEKLSPTGQSFAVQVDTIQK</sequence>
<dbReference type="Proteomes" id="UP000036356">
    <property type="component" value="Unassembled WGS sequence"/>
</dbReference>
<dbReference type="InterPro" id="IPR028082">
    <property type="entry name" value="Peripla_BP_I"/>
</dbReference>
<feature type="chain" id="PRO_5005253200" evidence="1">
    <location>
        <begin position="28"/>
        <end position="329"/>
    </location>
</feature>
<dbReference type="PANTHER" id="PTHR35271:SF1">
    <property type="entry name" value="ABC TRANSPORTER, SUBSTRATE-BINDING LIPOPROTEIN"/>
    <property type="match status" value="1"/>
</dbReference>
<keyword evidence="1" id="KW-0732">Signal</keyword>
<evidence type="ECO:0000313" key="3">
    <source>
        <dbReference type="Proteomes" id="UP000036356"/>
    </source>
</evidence>
<evidence type="ECO:0000313" key="2">
    <source>
        <dbReference type="EMBL" id="KLU63976.1"/>
    </source>
</evidence>
<dbReference type="EMBL" id="LDZY01000019">
    <property type="protein sequence ID" value="KLU63976.1"/>
    <property type="molecule type" value="Genomic_DNA"/>
</dbReference>
<dbReference type="STRING" id="476652.DEAC_c41060"/>
<gene>
    <name evidence="2" type="ORF">DEAC_c41060</name>
</gene>
<dbReference type="PROSITE" id="PS51257">
    <property type="entry name" value="PROKAR_LIPOPROTEIN"/>
    <property type="match status" value="1"/>
</dbReference>
<organism evidence="2 3">
    <name type="scientific">Desulfosporosinus acididurans</name>
    <dbReference type="NCBI Taxonomy" id="476652"/>
    <lineage>
        <taxon>Bacteria</taxon>
        <taxon>Bacillati</taxon>
        <taxon>Bacillota</taxon>
        <taxon>Clostridia</taxon>
        <taxon>Eubacteriales</taxon>
        <taxon>Desulfitobacteriaceae</taxon>
        <taxon>Desulfosporosinus</taxon>
    </lineage>
</organism>
<dbReference type="AlphaFoldDB" id="A0A0J1IH41"/>
<keyword evidence="3" id="KW-1185">Reference proteome</keyword>
<dbReference type="CDD" id="cd06325">
    <property type="entry name" value="PBP1_ABC_unchar_transporter"/>
    <property type="match status" value="1"/>
</dbReference>
<accession>A0A0J1IH41</accession>
<name>A0A0J1IH41_9FIRM</name>
<dbReference type="RefSeq" id="WP_047811875.1">
    <property type="nucleotide sequence ID" value="NZ_LDZY01000019.1"/>
</dbReference>
<dbReference type="InterPro" id="IPR007487">
    <property type="entry name" value="ABC_transpt-TYRBP-like"/>
</dbReference>
<reference evidence="2 3" key="1">
    <citation type="submission" date="2015-06" db="EMBL/GenBank/DDBJ databases">
        <title>Draft genome of the moderately acidophilic sulfate reducer Candidatus Desulfosporosinus acididurans strain M1.</title>
        <authorList>
            <person name="Poehlein A."/>
            <person name="Petzsch P."/>
            <person name="Johnson B.D."/>
            <person name="Schloemann M."/>
            <person name="Daniel R."/>
            <person name="Muehling M."/>
        </authorList>
    </citation>
    <scope>NUCLEOTIDE SEQUENCE [LARGE SCALE GENOMIC DNA]</scope>
    <source>
        <strain evidence="2 3">M1</strain>
    </source>
</reference>
<proteinExistence type="predicted"/>
<protein>
    <submittedName>
        <fullName evidence="2">ABC transporter substrate binding protein</fullName>
    </submittedName>
</protein>
<feature type="signal peptide" evidence="1">
    <location>
        <begin position="1"/>
        <end position="27"/>
    </location>
</feature>